<dbReference type="SMART" id="SM00401">
    <property type="entry name" value="ZnF_GATA"/>
    <property type="match status" value="1"/>
</dbReference>
<dbReference type="PROSITE" id="PS50114">
    <property type="entry name" value="GATA_ZN_FINGER_2"/>
    <property type="match status" value="1"/>
</dbReference>
<evidence type="ECO:0000256" key="1">
    <source>
        <dbReference type="ARBA" id="ARBA00022723"/>
    </source>
</evidence>
<dbReference type="AlphaFoldDB" id="A0A4Y9XNC8"/>
<dbReference type="GO" id="GO:0043565">
    <property type="term" value="F:sequence-specific DNA binding"/>
    <property type="evidence" value="ECO:0007669"/>
    <property type="project" value="InterPro"/>
</dbReference>
<dbReference type="InterPro" id="IPR051140">
    <property type="entry name" value="GATA_TF"/>
</dbReference>
<evidence type="ECO:0000259" key="5">
    <source>
        <dbReference type="PROSITE" id="PS50114"/>
    </source>
</evidence>
<comment type="caution">
    <text evidence="6">The sequence shown here is derived from an EMBL/GenBank/DDBJ whole genome shotgun (WGS) entry which is preliminary data.</text>
</comment>
<keyword evidence="1" id="KW-0479">Metal-binding</keyword>
<dbReference type="InterPro" id="IPR000014">
    <property type="entry name" value="PAS"/>
</dbReference>
<gene>
    <name evidence="6" type="ORF">EVG20_g10821</name>
</gene>
<keyword evidence="7" id="KW-1185">Reference proteome</keyword>
<dbReference type="PROSITE" id="PS00344">
    <property type="entry name" value="GATA_ZN_FINGER_1"/>
    <property type="match status" value="1"/>
</dbReference>
<dbReference type="EMBL" id="SEOQ01001429">
    <property type="protein sequence ID" value="TFY51824.1"/>
    <property type="molecule type" value="Genomic_DNA"/>
</dbReference>
<reference evidence="6 7" key="1">
    <citation type="submission" date="2019-02" db="EMBL/GenBank/DDBJ databases">
        <title>Genome sequencing of the rare red list fungi Dentipellis fragilis.</title>
        <authorList>
            <person name="Buettner E."/>
            <person name="Kellner H."/>
        </authorList>
    </citation>
    <scope>NUCLEOTIDE SEQUENCE [LARGE SCALE GENOMIC DNA]</scope>
    <source>
        <strain evidence="6 7">DSM 105465</strain>
    </source>
</reference>
<dbReference type="GO" id="GO:0008270">
    <property type="term" value="F:zinc ion binding"/>
    <property type="evidence" value="ECO:0007669"/>
    <property type="project" value="UniProtKB-KW"/>
</dbReference>
<dbReference type="InterPro" id="IPR013088">
    <property type="entry name" value="Znf_NHR/GATA"/>
</dbReference>
<evidence type="ECO:0000313" key="7">
    <source>
        <dbReference type="Proteomes" id="UP000298327"/>
    </source>
</evidence>
<dbReference type="CDD" id="cd00202">
    <property type="entry name" value="ZnF_GATA"/>
    <property type="match status" value="1"/>
</dbReference>
<dbReference type="GO" id="GO:0006355">
    <property type="term" value="P:regulation of DNA-templated transcription"/>
    <property type="evidence" value="ECO:0007669"/>
    <property type="project" value="InterPro"/>
</dbReference>
<proteinExistence type="predicted"/>
<organism evidence="6 7">
    <name type="scientific">Dentipellis fragilis</name>
    <dbReference type="NCBI Taxonomy" id="205917"/>
    <lineage>
        <taxon>Eukaryota</taxon>
        <taxon>Fungi</taxon>
        <taxon>Dikarya</taxon>
        <taxon>Basidiomycota</taxon>
        <taxon>Agaricomycotina</taxon>
        <taxon>Agaricomycetes</taxon>
        <taxon>Russulales</taxon>
        <taxon>Hericiaceae</taxon>
        <taxon>Dentipellis</taxon>
    </lineage>
</organism>
<keyword evidence="3" id="KW-0862">Zinc</keyword>
<accession>A0A4Y9XNC8</accession>
<evidence type="ECO:0000313" key="6">
    <source>
        <dbReference type="EMBL" id="TFY51824.1"/>
    </source>
</evidence>
<dbReference type="SUPFAM" id="SSF57716">
    <property type="entry name" value="Glucocorticoid receptor-like (DNA-binding domain)"/>
    <property type="match status" value="1"/>
</dbReference>
<dbReference type="InterPro" id="IPR000679">
    <property type="entry name" value="Znf_GATA"/>
</dbReference>
<dbReference type="PANTHER" id="PTHR45658">
    <property type="entry name" value="GATA TRANSCRIPTION FACTOR"/>
    <property type="match status" value="1"/>
</dbReference>
<name>A0A4Y9XNC8_9AGAM</name>
<keyword evidence="2 4" id="KW-0863">Zinc-finger</keyword>
<protein>
    <recommendedName>
        <fullName evidence="5">GATA-type domain-containing protein</fullName>
    </recommendedName>
</protein>
<dbReference type="Gene3D" id="3.30.50.10">
    <property type="entry name" value="Erythroid Transcription Factor GATA-1, subunit A"/>
    <property type="match status" value="1"/>
</dbReference>
<evidence type="ECO:0000256" key="3">
    <source>
        <dbReference type="ARBA" id="ARBA00022833"/>
    </source>
</evidence>
<feature type="domain" description="GATA-type" evidence="5">
    <location>
        <begin position="378"/>
        <end position="411"/>
    </location>
</feature>
<dbReference type="Proteomes" id="UP000298327">
    <property type="component" value="Unassembled WGS sequence"/>
</dbReference>
<dbReference type="STRING" id="205917.A0A4Y9XNC8"/>
<evidence type="ECO:0000256" key="4">
    <source>
        <dbReference type="PROSITE-ProRule" id="PRU00094"/>
    </source>
</evidence>
<dbReference type="OrthoDB" id="2162994at2759"/>
<evidence type="ECO:0000256" key="2">
    <source>
        <dbReference type="ARBA" id="ARBA00022771"/>
    </source>
</evidence>
<dbReference type="CDD" id="cd00130">
    <property type="entry name" value="PAS"/>
    <property type="match status" value="1"/>
</dbReference>
<sequence>MSASLSTTPNALVSGPVASTSSAPAPPLPGPAPVVLASSAKQPPPFEFMKRKRWADLLISELSDAILLVLSEDCRILFCGRAVQELLGWKDEELVDGDLVELMNGACSFITEALSGVAWHARAPQSNRPWTSSTLASKSRSPLTRARIPPANDRDSFRRMFARALAERRELLTYARLRCKAEYLGTAAGYAQPLQQKEVLFEIGGYAHFSAPEDVHCRCFFAVAKPYPSRNTAMCVPHFLLRALQHGSCGRGGVGAGMLIVVTVAGRMNTFLELKMENARLQERLRVLKEFSAAQTQAAQAGGSAGYGAVPSQIPVNMGFDGVSAYSSGSGGDPSSMAPASYYALQNHGYGAGAYAAVVTAEDDGEDQQAKKKRKVYATEQYVCNTCGRTNSPEWRKGPRGPKTLCNACGLRWAKKVRKFEEATEAGGDSTAQLDSIVPP</sequence>
<dbReference type="PANTHER" id="PTHR45658:SF18">
    <property type="entry name" value="PROTEIN GAT2"/>
    <property type="match status" value="1"/>
</dbReference>
<dbReference type="Pfam" id="PF00320">
    <property type="entry name" value="GATA"/>
    <property type="match status" value="1"/>
</dbReference>